<dbReference type="NCBIfam" id="TIGR02227">
    <property type="entry name" value="sigpep_I_bact"/>
    <property type="match status" value="1"/>
</dbReference>
<evidence type="ECO:0000256" key="6">
    <source>
        <dbReference type="PIRSR" id="PIRSR600223-1"/>
    </source>
</evidence>
<reference evidence="9" key="1">
    <citation type="submission" date="2020-07" db="EMBL/GenBank/DDBJ databases">
        <title>Huge and variable diversity of episymbiotic CPR bacteria and DPANN archaea in groundwater ecosystems.</title>
        <authorList>
            <person name="He C.Y."/>
            <person name="Keren R."/>
            <person name="Whittaker M."/>
            <person name="Farag I.F."/>
            <person name="Doudna J."/>
            <person name="Cate J.H.D."/>
            <person name="Banfield J.F."/>
        </authorList>
    </citation>
    <scope>NUCLEOTIDE SEQUENCE</scope>
    <source>
        <strain evidence="9">NC_groundwater_763_Ag_S-0.2um_68_21</strain>
    </source>
</reference>
<dbReference type="GO" id="GO:0009003">
    <property type="term" value="F:signal peptidase activity"/>
    <property type="evidence" value="ECO:0007669"/>
    <property type="project" value="UniProtKB-EC"/>
</dbReference>
<dbReference type="SUPFAM" id="SSF51306">
    <property type="entry name" value="LexA/Signal peptidase"/>
    <property type="match status" value="1"/>
</dbReference>
<evidence type="ECO:0000256" key="3">
    <source>
        <dbReference type="ARBA" id="ARBA00013208"/>
    </source>
</evidence>
<dbReference type="PROSITE" id="PS00761">
    <property type="entry name" value="SPASE_I_3"/>
    <property type="match status" value="1"/>
</dbReference>
<name>A0A932MP54_UNCTE</name>
<dbReference type="PANTHER" id="PTHR43390">
    <property type="entry name" value="SIGNAL PEPTIDASE I"/>
    <property type="match status" value="1"/>
</dbReference>
<dbReference type="Pfam" id="PF10502">
    <property type="entry name" value="Peptidase_S26"/>
    <property type="match status" value="1"/>
</dbReference>
<sequence length="240" mass="27700">MTESETTRGGRRLPREKSTIREYAEAIIIALLLALFVRSFIIQAFKIPSGSMEDTLLIGDHLLVNKFLYWFRGPRRGDIIVFRYPRDESRDFIKRVIGLPGETVMIRGRDVFINCATPDEPSRCAPLREPYTIFKPEGGMEGPERFWGPRVVPPGHLLMLGDNRNNSQDSRFWGFLRMGAQLDRLRVRLGDYHLDLPFPCSLWPGACWDDKIRGVAFVIYWSWDGGHGGVRWSRFGKIIR</sequence>
<comment type="catalytic activity">
    <reaction evidence="1 7">
        <text>Cleavage of hydrophobic, N-terminal signal or leader sequences from secreted and periplasmic proteins.</text>
        <dbReference type="EC" id="3.4.21.89"/>
    </reaction>
</comment>
<evidence type="ECO:0000313" key="10">
    <source>
        <dbReference type="Proteomes" id="UP000782312"/>
    </source>
</evidence>
<accession>A0A932MP54</accession>
<feature type="domain" description="Peptidase S26" evidence="8">
    <location>
        <begin position="21"/>
        <end position="179"/>
    </location>
</feature>
<dbReference type="PROSITE" id="PS00760">
    <property type="entry name" value="SPASE_I_2"/>
    <property type="match status" value="1"/>
</dbReference>
<comment type="caution">
    <text evidence="9">The sequence shown here is derived from an EMBL/GenBank/DDBJ whole genome shotgun (WGS) entry which is preliminary data.</text>
</comment>
<dbReference type="AlphaFoldDB" id="A0A932MP54"/>
<evidence type="ECO:0000256" key="7">
    <source>
        <dbReference type="RuleBase" id="RU362042"/>
    </source>
</evidence>
<dbReference type="EMBL" id="JACPUR010000025">
    <property type="protein sequence ID" value="MBI3128277.1"/>
    <property type="molecule type" value="Genomic_DNA"/>
</dbReference>
<dbReference type="GO" id="GO:0004252">
    <property type="term" value="F:serine-type endopeptidase activity"/>
    <property type="evidence" value="ECO:0007669"/>
    <property type="project" value="InterPro"/>
</dbReference>
<evidence type="ECO:0000256" key="2">
    <source>
        <dbReference type="ARBA" id="ARBA00009370"/>
    </source>
</evidence>
<keyword evidence="7" id="KW-0645">Protease</keyword>
<organism evidence="9 10">
    <name type="scientific">Tectimicrobiota bacterium</name>
    <dbReference type="NCBI Taxonomy" id="2528274"/>
    <lineage>
        <taxon>Bacteria</taxon>
        <taxon>Pseudomonadati</taxon>
        <taxon>Nitrospinota/Tectimicrobiota group</taxon>
        <taxon>Candidatus Tectimicrobiota</taxon>
    </lineage>
</organism>
<keyword evidence="7" id="KW-0812">Transmembrane</keyword>
<dbReference type="InterPro" id="IPR000223">
    <property type="entry name" value="Pept_S26A_signal_pept_1"/>
</dbReference>
<keyword evidence="7" id="KW-0472">Membrane</keyword>
<feature type="active site" evidence="6">
    <location>
        <position position="51"/>
    </location>
</feature>
<proteinExistence type="inferred from homology"/>
<dbReference type="PANTHER" id="PTHR43390:SF1">
    <property type="entry name" value="CHLOROPLAST PROCESSING PEPTIDASE"/>
    <property type="match status" value="1"/>
</dbReference>
<feature type="active site" evidence="6">
    <location>
        <position position="94"/>
    </location>
</feature>
<feature type="transmembrane region" description="Helical" evidence="7">
    <location>
        <begin position="20"/>
        <end position="41"/>
    </location>
</feature>
<gene>
    <name evidence="9" type="primary">lepB</name>
    <name evidence="9" type="ORF">HYZ11_11780</name>
</gene>
<dbReference type="PRINTS" id="PR00727">
    <property type="entry name" value="LEADERPTASE"/>
</dbReference>
<dbReference type="InterPro" id="IPR019758">
    <property type="entry name" value="Pept_S26A_signal_pept_1_CS"/>
</dbReference>
<keyword evidence="5 7" id="KW-0378">Hydrolase</keyword>
<dbReference type="GO" id="GO:0006465">
    <property type="term" value="P:signal peptide processing"/>
    <property type="evidence" value="ECO:0007669"/>
    <property type="project" value="InterPro"/>
</dbReference>
<evidence type="ECO:0000256" key="1">
    <source>
        <dbReference type="ARBA" id="ARBA00000677"/>
    </source>
</evidence>
<dbReference type="InterPro" id="IPR019533">
    <property type="entry name" value="Peptidase_S26"/>
</dbReference>
<keyword evidence="7" id="KW-1133">Transmembrane helix</keyword>
<comment type="subcellular location">
    <subcellularLocation>
        <location evidence="7">Membrane</location>
        <topology evidence="7">Single-pass type II membrane protein</topology>
    </subcellularLocation>
</comment>
<evidence type="ECO:0000256" key="5">
    <source>
        <dbReference type="ARBA" id="ARBA00022801"/>
    </source>
</evidence>
<evidence type="ECO:0000256" key="4">
    <source>
        <dbReference type="ARBA" id="ARBA00019232"/>
    </source>
</evidence>
<evidence type="ECO:0000259" key="8">
    <source>
        <dbReference type="Pfam" id="PF10502"/>
    </source>
</evidence>
<dbReference type="InterPro" id="IPR036286">
    <property type="entry name" value="LexA/Signal_pep-like_sf"/>
</dbReference>
<dbReference type="Proteomes" id="UP000782312">
    <property type="component" value="Unassembled WGS sequence"/>
</dbReference>
<evidence type="ECO:0000313" key="9">
    <source>
        <dbReference type="EMBL" id="MBI3128277.1"/>
    </source>
</evidence>
<dbReference type="Gene3D" id="2.10.109.10">
    <property type="entry name" value="Umud Fragment, subunit A"/>
    <property type="match status" value="1"/>
</dbReference>
<dbReference type="CDD" id="cd06530">
    <property type="entry name" value="S26_SPase_I"/>
    <property type="match status" value="1"/>
</dbReference>
<dbReference type="GO" id="GO:0016020">
    <property type="term" value="C:membrane"/>
    <property type="evidence" value="ECO:0007669"/>
    <property type="project" value="UniProtKB-SubCell"/>
</dbReference>
<dbReference type="InterPro" id="IPR019757">
    <property type="entry name" value="Pept_S26A_signal_pept_1_Lys-AS"/>
</dbReference>
<comment type="similarity">
    <text evidence="2 7">Belongs to the peptidase S26 family.</text>
</comment>
<protein>
    <recommendedName>
        <fullName evidence="4 7">Signal peptidase I</fullName>
        <ecNumber evidence="3 7">3.4.21.89</ecNumber>
    </recommendedName>
</protein>
<dbReference type="EC" id="3.4.21.89" evidence="3 7"/>